<dbReference type="EMBL" id="SOEB01000018">
    <property type="protein sequence ID" value="TDX26128.1"/>
    <property type="molecule type" value="Genomic_DNA"/>
</dbReference>
<dbReference type="NCBIfam" id="TIGR02913">
    <property type="entry name" value="HAF_rpt"/>
    <property type="match status" value="1"/>
</dbReference>
<sequence length="376" mass="39183">MPALVKTAVKTAEPAGVPRPCRAALLPLALVLGGSDLAAGPAVAMPPLTDAPERPFYFVVDLGDLADGSATSVPHAISEDNAVVGAAVDMTGATHAFYWKGGQMRDLGVLRLMGEPIYSQAEDINEAGQIVGTTYTDAGPAVALWDKSGISLLPALEPDADPGQAHSINARGDITGYVGRPDRKESVALWQGGRLVEIGLPGPQFDTAHGMVINDAGQIAGQAALHDEVRAFRYEAGVWTLLPGFSGGGYASLVNDMNRLGEIVGKGIGDSGTDRGFFWDGAVLHDIGDLPGGKDMSHAFGLNDRGEVVGYSAAGDGNAAVLWTRADRRLVDLNDCIDPDSGWHLVLAKDINDNGWITGYGIAPNGATHGFVLIPE</sequence>
<evidence type="ECO:0000313" key="1">
    <source>
        <dbReference type="EMBL" id="TDX26128.1"/>
    </source>
</evidence>
<protein>
    <submittedName>
        <fullName evidence="1">Putative HAF family extracellular repeat protein</fullName>
    </submittedName>
</protein>
<proteinExistence type="predicted"/>
<evidence type="ECO:0000313" key="2">
    <source>
        <dbReference type="Proteomes" id="UP000295484"/>
    </source>
</evidence>
<dbReference type="RefSeq" id="WP_166673716.1">
    <property type="nucleotide sequence ID" value="NZ_SOEB01000018.1"/>
</dbReference>
<dbReference type="InterPro" id="IPR014262">
    <property type="entry name" value="HAF_rpt"/>
</dbReference>
<dbReference type="Proteomes" id="UP000295484">
    <property type="component" value="Unassembled WGS sequence"/>
</dbReference>
<comment type="caution">
    <text evidence="1">The sequence shown here is derived from an EMBL/GenBank/DDBJ whole genome shotgun (WGS) entry which is preliminary data.</text>
</comment>
<organism evidence="1 2">
    <name type="scientific">Rhodovulum visakhapatnamense</name>
    <dbReference type="NCBI Taxonomy" id="364297"/>
    <lineage>
        <taxon>Bacteria</taxon>
        <taxon>Pseudomonadati</taxon>
        <taxon>Pseudomonadota</taxon>
        <taxon>Alphaproteobacteria</taxon>
        <taxon>Rhodobacterales</taxon>
        <taxon>Paracoccaceae</taxon>
        <taxon>Rhodovulum</taxon>
    </lineage>
</organism>
<name>A0A4R8FPZ3_9RHOB</name>
<accession>A0A4R8FPZ3</accession>
<gene>
    <name evidence="1" type="ORF">EV657_11845</name>
</gene>
<reference evidence="1 2" key="1">
    <citation type="submission" date="2019-03" db="EMBL/GenBank/DDBJ databases">
        <title>Genomic Encyclopedia of Type Strains, Phase IV (KMG-IV): sequencing the most valuable type-strain genomes for metagenomic binning, comparative biology and taxonomic classification.</title>
        <authorList>
            <person name="Goeker M."/>
        </authorList>
    </citation>
    <scope>NUCLEOTIDE SEQUENCE [LARGE SCALE GENOMIC DNA]</scope>
    <source>
        <strain evidence="1 2">JA181</strain>
    </source>
</reference>
<dbReference type="AlphaFoldDB" id="A0A4R8FPZ3"/>